<dbReference type="InterPro" id="IPR003959">
    <property type="entry name" value="ATPase_AAA_core"/>
</dbReference>
<evidence type="ECO:0000256" key="1">
    <source>
        <dbReference type="ARBA" id="ARBA00010378"/>
    </source>
</evidence>
<dbReference type="PANTHER" id="PTHR43392">
    <property type="entry name" value="AAA-TYPE ATPASE FAMILY PROTEIN / ANKYRIN REPEAT FAMILY PROTEIN"/>
    <property type="match status" value="1"/>
</dbReference>
<dbReference type="EMBL" id="CP119317">
    <property type="protein sequence ID" value="WEK55462.1"/>
    <property type="molecule type" value="Genomic_DNA"/>
</dbReference>
<dbReference type="Pfam" id="PF00004">
    <property type="entry name" value="AAA"/>
    <property type="match status" value="1"/>
</dbReference>
<accession>A0AA95JDX7</accession>
<evidence type="ECO:0000313" key="6">
    <source>
        <dbReference type="Proteomes" id="UP001178662"/>
    </source>
</evidence>
<evidence type="ECO:0000256" key="2">
    <source>
        <dbReference type="ARBA" id="ARBA00022741"/>
    </source>
</evidence>
<evidence type="ECO:0000256" key="3">
    <source>
        <dbReference type="ARBA" id="ARBA00022840"/>
    </source>
</evidence>
<dbReference type="InterPro" id="IPR041627">
    <property type="entry name" value="AAA_lid_6"/>
</dbReference>
<dbReference type="PRINTS" id="PR00819">
    <property type="entry name" value="CBXCFQXSUPER"/>
</dbReference>
<dbReference type="InterPro" id="IPR003593">
    <property type="entry name" value="AAA+_ATPase"/>
</dbReference>
<proteinExistence type="inferred from homology"/>
<dbReference type="Gene3D" id="1.10.8.60">
    <property type="match status" value="1"/>
</dbReference>
<dbReference type="AlphaFoldDB" id="A0AA95JDX7"/>
<evidence type="ECO:0000313" key="5">
    <source>
        <dbReference type="EMBL" id="WEK55462.1"/>
    </source>
</evidence>
<comment type="similarity">
    <text evidence="1">Belongs to the CbxX/CfxQ family.</text>
</comment>
<name>A0AA95JDX7_9BACL</name>
<reference evidence="5" key="1">
    <citation type="submission" date="2023-03" db="EMBL/GenBank/DDBJ databases">
        <title>Andean soil-derived lignocellulolytic bacterial consortium as a source of novel taxa and putative plastic-active enzymes.</title>
        <authorList>
            <person name="Diaz-Garcia L."/>
            <person name="Chuvochina M."/>
            <person name="Feuerriegel G."/>
            <person name="Bunk B."/>
            <person name="Sproer C."/>
            <person name="Streit W.R."/>
            <person name="Rodriguez L.M."/>
            <person name="Overmann J."/>
            <person name="Jimenez D.J."/>
        </authorList>
    </citation>
    <scope>NUCLEOTIDE SEQUENCE</scope>
    <source>
        <strain evidence="5">MAG 2441</strain>
    </source>
</reference>
<keyword evidence="6" id="KW-1185">Reference proteome</keyword>
<protein>
    <submittedName>
        <fullName evidence="5">AAA family ATPase</fullName>
    </submittedName>
</protein>
<dbReference type="InterPro" id="IPR027417">
    <property type="entry name" value="P-loop_NTPase"/>
</dbReference>
<dbReference type="FunFam" id="3.40.50.300:FF:000216">
    <property type="entry name" value="Type VII secretion ATPase EccA"/>
    <property type="match status" value="1"/>
</dbReference>
<dbReference type="InterPro" id="IPR050773">
    <property type="entry name" value="CbxX/CfxQ_RuBisCO_ESX"/>
</dbReference>
<feature type="domain" description="AAA+ ATPase" evidence="4">
    <location>
        <begin position="245"/>
        <end position="383"/>
    </location>
</feature>
<dbReference type="Proteomes" id="UP001178662">
    <property type="component" value="Chromosome"/>
</dbReference>
<keyword evidence="2" id="KW-0547">Nucleotide-binding</keyword>
<sequence length="483" mass="55319">MDSKWHFILETFQEIQQDLRPYLDKQNEKVLRYHIFRAIRCLGKAESLLEQTLMSGSPMDAKQGWKVVKKLRSEIGAWHVKLAEYDESKGDYNRAMRAQESALISNPSDPDFYLQYAHFTLKSNGLFPNQELEECLMRLSKPKAYDALTAMKSAKLSLQTYIGLYQSNEMVLKTLTWIEQLEIEISVKFPELNAQSEEQKTVEQVRAELSSLIGLDTVKNKINDAVNWLSFNKLRREQGFQDEPISMHMIFAGNPGTGKTMIARLLAELYRSVGFLDQGHLVEVDRSQLVAEYVGQTAIKTMNKVQEAIGGVLFIDEAYSLTRSQGNDFGVEAVDTIVKAMEDFRGQFIVILAGYPDEMQQFLSSNPGLHSRFKNQILFPDYTIDEMMLIGDVILEKKQFRMKDEAKSIFKRIIDDQMRQHPEQHGNGRLVRNIVEEAILNKATSVVSHDDGRVANNLDLLDERMLLDVEQEMNPLKLGIGYE</sequence>
<dbReference type="SUPFAM" id="SSF52540">
    <property type="entry name" value="P-loop containing nucleoside triphosphate hydrolases"/>
    <property type="match status" value="1"/>
</dbReference>
<gene>
    <name evidence="5" type="ORF">P0Y55_05235</name>
</gene>
<dbReference type="PANTHER" id="PTHR43392:SF2">
    <property type="entry name" value="AAA-TYPE ATPASE FAMILY PROTEIN _ ANKYRIN REPEAT FAMILY PROTEIN"/>
    <property type="match status" value="1"/>
</dbReference>
<dbReference type="SMART" id="SM00382">
    <property type="entry name" value="AAA"/>
    <property type="match status" value="1"/>
</dbReference>
<dbReference type="GO" id="GO:0016887">
    <property type="term" value="F:ATP hydrolysis activity"/>
    <property type="evidence" value="ECO:0007669"/>
    <property type="project" value="InterPro"/>
</dbReference>
<dbReference type="Gene3D" id="3.40.50.300">
    <property type="entry name" value="P-loop containing nucleotide triphosphate hydrolases"/>
    <property type="match status" value="1"/>
</dbReference>
<organism evidence="5 6">
    <name type="scientific">Candidatus Cohnella colombiensis</name>
    <dbReference type="NCBI Taxonomy" id="3121368"/>
    <lineage>
        <taxon>Bacteria</taxon>
        <taxon>Bacillati</taxon>
        <taxon>Bacillota</taxon>
        <taxon>Bacilli</taxon>
        <taxon>Bacillales</taxon>
        <taxon>Paenibacillaceae</taxon>
        <taxon>Cohnella</taxon>
    </lineage>
</organism>
<keyword evidence="3" id="KW-0067">ATP-binding</keyword>
<dbReference type="InterPro" id="IPR000641">
    <property type="entry name" value="CbxX/CfxQ"/>
</dbReference>
<dbReference type="Pfam" id="PF17866">
    <property type="entry name" value="AAA_lid_6"/>
    <property type="match status" value="1"/>
</dbReference>
<dbReference type="GO" id="GO:0005524">
    <property type="term" value="F:ATP binding"/>
    <property type="evidence" value="ECO:0007669"/>
    <property type="project" value="UniProtKB-KW"/>
</dbReference>
<dbReference type="CDD" id="cd00009">
    <property type="entry name" value="AAA"/>
    <property type="match status" value="1"/>
</dbReference>
<evidence type="ECO:0000259" key="4">
    <source>
        <dbReference type="SMART" id="SM00382"/>
    </source>
</evidence>